<protein>
    <recommendedName>
        <fullName evidence="6">TIGR01777 family protein</fullName>
    </recommendedName>
</protein>
<dbReference type="PANTHER" id="PTHR11092:SF0">
    <property type="entry name" value="EPIMERASE FAMILY PROTEIN SDR39U1"/>
    <property type="match status" value="1"/>
</dbReference>
<dbReference type="STRING" id="652787.SAMN05216490_3668"/>
<dbReference type="EMBL" id="LT629740">
    <property type="protein sequence ID" value="SDT48399.1"/>
    <property type="molecule type" value="Genomic_DNA"/>
</dbReference>
<feature type="domain" description="DUF1731" evidence="3">
    <location>
        <begin position="253"/>
        <end position="299"/>
    </location>
</feature>
<evidence type="ECO:0008006" key="6">
    <source>
        <dbReference type="Google" id="ProtNLM"/>
    </source>
</evidence>
<dbReference type="AlphaFoldDB" id="A0A1H2ARE8"/>
<accession>A0A1H2ARE8</accession>
<comment type="similarity">
    <text evidence="1">Belongs to the NAD(P)-dependent epimerase/dehydratase family. SDR39U1 subfamily.</text>
</comment>
<dbReference type="Gene3D" id="3.40.50.720">
    <property type="entry name" value="NAD(P)-binding Rossmann-like Domain"/>
    <property type="match status" value="1"/>
</dbReference>
<dbReference type="RefSeq" id="WP_091376209.1">
    <property type="nucleotide sequence ID" value="NZ_LT629740.1"/>
</dbReference>
<dbReference type="PANTHER" id="PTHR11092">
    <property type="entry name" value="SUGAR NUCLEOTIDE EPIMERASE RELATED"/>
    <property type="match status" value="1"/>
</dbReference>
<evidence type="ECO:0000313" key="4">
    <source>
        <dbReference type="EMBL" id="SDT48399.1"/>
    </source>
</evidence>
<dbReference type="Pfam" id="PF01370">
    <property type="entry name" value="Epimerase"/>
    <property type="match status" value="1"/>
</dbReference>
<dbReference type="NCBIfam" id="TIGR01777">
    <property type="entry name" value="yfcH"/>
    <property type="match status" value="1"/>
</dbReference>
<dbReference type="SUPFAM" id="SSF51735">
    <property type="entry name" value="NAD(P)-binding Rossmann-fold domains"/>
    <property type="match status" value="1"/>
</dbReference>
<evidence type="ECO:0000259" key="2">
    <source>
        <dbReference type="Pfam" id="PF01370"/>
    </source>
</evidence>
<gene>
    <name evidence="4" type="ORF">SAMN05216490_3668</name>
</gene>
<sequence length="301" mass="33424">MQKHILLTGGSGLIGGDLTKLLLAQGYKVSHLSRSPGKDPRVKSYLWDVHKGEIDEACIDGADTIIHLAGEGVADKRWTNKRKQELVESRTKSIRLIYELLRKKAHKINTVISASATGYYGDRGDILLTEDSKPADDFLAECCIAWEKAVDEGEELGLRIVKFRTGVVLNKKGGALPQLANPIKWYVGSALGDGKQWIPWIHWHDVVRLYLYAIMHNKLAGTFNMVAPVPVTNEEMTSAVAKYLHKPLWAPKVPAFVLDTLLGEMSTIVLGSTKVSPQKIEETGFKFEFPELDSALKEIYG</sequence>
<evidence type="ECO:0000256" key="1">
    <source>
        <dbReference type="ARBA" id="ARBA00009353"/>
    </source>
</evidence>
<reference evidence="4 5" key="1">
    <citation type="submission" date="2016-10" db="EMBL/GenBank/DDBJ databases">
        <authorList>
            <person name="de Groot N.N."/>
        </authorList>
    </citation>
    <scope>NUCLEOTIDE SEQUENCE [LARGE SCALE GENOMIC DNA]</scope>
    <source>
        <strain evidence="4 5">MP1X4</strain>
    </source>
</reference>
<proteinExistence type="inferred from homology"/>
<dbReference type="InterPro" id="IPR001509">
    <property type="entry name" value="Epimerase_deHydtase"/>
</dbReference>
<feature type="domain" description="NAD-dependent epimerase/dehydratase" evidence="2">
    <location>
        <begin position="5"/>
        <end position="218"/>
    </location>
</feature>
<dbReference type="Proteomes" id="UP000199679">
    <property type="component" value="Chromosome I"/>
</dbReference>
<dbReference type="InterPro" id="IPR010099">
    <property type="entry name" value="SDR39U1"/>
</dbReference>
<dbReference type="InterPro" id="IPR013549">
    <property type="entry name" value="DUF1731"/>
</dbReference>
<dbReference type="Pfam" id="PF08338">
    <property type="entry name" value="DUF1731"/>
    <property type="match status" value="1"/>
</dbReference>
<dbReference type="OrthoDB" id="9801773at2"/>
<organism evidence="4 5">
    <name type="scientific">Mucilaginibacter mallensis</name>
    <dbReference type="NCBI Taxonomy" id="652787"/>
    <lineage>
        <taxon>Bacteria</taxon>
        <taxon>Pseudomonadati</taxon>
        <taxon>Bacteroidota</taxon>
        <taxon>Sphingobacteriia</taxon>
        <taxon>Sphingobacteriales</taxon>
        <taxon>Sphingobacteriaceae</taxon>
        <taxon>Mucilaginibacter</taxon>
    </lineage>
</organism>
<name>A0A1H2ARE8_MUCMA</name>
<evidence type="ECO:0000259" key="3">
    <source>
        <dbReference type="Pfam" id="PF08338"/>
    </source>
</evidence>
<dbReference type="InterPro" id="IPR036291">
    <property type="entry name" value="NAD(P)-bd_dom_sf"/>
</dbReference>
<keyword evidence="5" id="KW-1185">Reference proteome</keyword>
<evidence type="ECO:0000313" key="5">
    <source>
        <dbReference type="Proteomes" id="UP000199679"/>
    </source>
</evidence>